<dbReference type="EMBL" id="BRYB01004596">
    <property type="protein sequence ID" value="GMI33890.1"/>
    <property type="molecule type" value="Genomic_DNA"/>
</dbReference>
<dbReference type="Proteomes" id="UP001165060">
    <property type="component" value="Unassembled WGS sequence"/>
</dbReference>
<evidence type="ECO:0000313" key="2">
    <source>
        <dbReference type="EMBL" id="GMI33890.1"/>
    </source>
</evidence>
<evidence type="ECO:0000256" key="1">
    <source>
        <dbReference type="SAM" id="MobiDB-lite"/>
    </source>
</evidence>
<sequence>MSAPPSPSSSVDMPPPAPCATSIPPPSPMALGAFPRPSSIMPPNTAPLDLESIPTILSETKEQLEEVWSAVGYSESERKAQIHSLLSSIQALCSQKISEERLVRDQFSHSIASARASIISTSKALHRPVPEACLQDADTLTSTLTAVSDIVDSLNSAASGARKSIAQAKDTINTKHAALGTEPAPEFTKADEDLSDATVAMFEEEARTVSEVVDTRVGVIVQ</sequence>
<evidence type="ECO:0000313" key="3">
    <source>
        <dbReference type="Proteomes" id="UP001165060"/>
    </source>
</evidence>
<organism evidence="2 3">
    <name type="scientific">Tetraparma gracilis</name>
    <dbReference type="NCBI Taxonomy" id="2962635"/>
    <lineage>
        <taxon>Eukaryota</taxon>
        <taxon>Sar</taxon>
        <taxon>Stramenopiles</taxon>
        <taxon>Ochrophyta</taxon>
        <taxon>Bolidophyceae</taxon>
        <taxon>Parmales</taxon>
        <taxon>Triparmaceae</taxon>
        <taxon>Tetraparma</taxon>
    </lineage>
</organism>
<dbReference type="Pfam" id="PF03999">
    <property type="entry name" value="MAP65_ASE1"/>
    <property type="match status" value="1"/>
</dbReference>
<feature type="region of interest" description="Disordered" evidence="1">
    <location>
        <begin position="1"/>
        <end position="44"/>
    </location>
</feature>
<protein>
    <submittedName>
        <fullName evidence="2">Uncharacterized protein</fullName>
    </submittedName>
</protein>
<feature type="compositionally biased region" description="Pro residues" evidence="1">
    <location>
        <begin position="1"/>
        <end position="28"/>
    </location>
</feature>
<gene>
    <name evidence="2" type="ORF">TeGR_g2035</name>
</gene>
<comment type="caution">
    <text evidence="2">The sequence shown here is derived from an EMBL/GenBank/DDBJ whole genome shotgun (WGS) entry which is preliminary data.</text>
</comment>
<keyword evidence="3" id="KW-1185">Reference proteome</keyword>
<accession>A0ABQ6MWC1</accession>
<name>A0ABQ6MWC1_9STRA</name>
<reference evidence="2 3" key="1">
    <citation type="journal article" date="2023" name="Commun. Biol.">
        <title>Genome analysis of Parmales, the sister group of diatoms, reveals the evolutionary specialization of diatoms from phago-mixotrophs to photoautotrophs.</title>
        <authorList>
            <person name="Ban H."/>
            <person name="Sato S."/>
            <person name="Yoshikawa S."/>
            <person name="Yamada K."/>
            <person name="Nakamura Y."/>
            <person name="Ichinomiya M."/>
            <person name="Sato N."/>
            <person name="Blanc-Mathieu R."/>
            <person name="Endo H."/>
            <person name="Kuwata A."/>
            <person name="Ogata H."/>
        </authorList>
    </citation>
    <scope>NUCLEOTIDE SEQUENCE [LARGE SCALE GENOMIC DNA]</scope>
</reference>
<feature type="non-terminal residue" evidence="2">
    <location>
        <position position="222"/>
    </location>
</feature>
<proteinExistence type="predicted"/>